<keyword evidence="3" id="KW-1185">Reference proteome</keyword>
<organism evidence="2 3">
    <name type="scientific">Diacronema lutheri</name>
    <name type="common">Unicellular marine alga</name>
    <name type="synonym">Monochrysis lutheri</name>
    <dbReference type="NCBI Taxonomy" id="2081491"/>
    <lineage>
        <taxon>Eukaryota</taxon>
        <taxon>Haptista</taxon>
        <taxon>Haptophyta</taxon>
        <taxon>Pavlovophyceae</taxon>
        <taxon>Pavlovales</taxon>
        <taxon>Pavlovaceae</taxon>
        <taxon>Diacronema</taxon>
    </lineage>
</organism>
<sequence length="172" mass="17985">MAPVLAIALLSATARVPLVRGGPQLHARAGRRVCAVALAPPPSARRAAVGEWAMLSGPFVGAKVILAADGSVTYASPSGTGLWRGVRWEAVGRSESALRVILASIKSGDELSFDGDMGPGGEEGSLALSGRVLRSVQQRRVSRWDFAKSLAWGDARDSEDIGPFVLLRQAPS</sequence>
<name>A0A8J5XBH9_DIALT</name>
<comment type="caution">
    <text evidence="2">The sequence shown here is derived from an EMBL/GenBank/DDBJ whole genome shotgun (WGS) entry which is preliminary data.</text>
</comment>
<proteinExistence type="predicted"/>
<feature type="chain" id="PRO_5035308416" description="Peptidylprolyl isomerase" evidence="1">
    <location>
        <begin position="22"/>
        <end position="172"/>
    </location>
</feature>
<evidence type="ECO:0000313" key="3">
    <source>
        <dbReference type="Proteomes" id="UP000751190"/>
    </source>
</evidence>
<evidence type="ECO:0008006" key="4">
    <source>
        <dbReference type="Google" id="ProtNLM"/>
    </source>
</evidence>
<feature type="signal peptide" evidence="1">
    <location>
        <begin position="1"/>
        <end position="21"/>
    </location>
</feature>
<dbReference type="Proteomes" id="UP000751190">
    <property type="component" value="Unassembled WGS sequence"/>
</dbReference>
<keyword evidence="1" id="KW-0732">Signal</keyword>
<accession>A0A8J5XBH9</accession>
<reference evidence="2" key="1">
    <citation type="submission" date="2021-05" db="EMBL/GenBank/DDBJ databases">
        <title>The genome of the haptophyte Pavlova lutheri (Diacronema luteri, Pavlovales) - a model for lipid biosynthesis in eukaryotic algae.</title>
        <authorList>
            <person name="Hulatt C.J."/>
            <person name="Posewitz M.C."/>
        </authorList>
    </citation>
    <scope>NUCLEOTIDE SEQUENCE</scope>
    <source>
        <strain evidence="2">NIVA-4/92</strain>
    </source>
</reference>
<evidence type="ECO:0000313" key="2">
    <source>
        <dbReference type="EMBL" id="KAG8460230.1"/>
    </source>
</evidence>
<protein>
    <recommendedName>
        <fullName evidence="4">Peptidylprolyl isomerase</fullName>
    </recommendedName>
</protein>
<dbReference type="EMBL" id="JAGTXO010000034">
    <property type="protein sequence ID" value="KAG8460230.1"/>
    <property type="molecule type" value="Genomic_DNA"/>
</dbReference>
<evidence type="ECO:0000256" key="1">
    <source>
        <dbReference type="SAM" id="SignalP"/>
    </source>
</evidence>
<gene>
    <name evidence="2" type="ORF">KFE25_004478</name>
</gene>
<dbReference type="AlphaFoldDB" id="A0A8J5XBH9"/>